<evidence type="ECO:0000313" key="2">
    <source>
        <dbReference type="Proteomes" id="UP000824013"/>
    </source>
</evidence>
<reference evidence="1" key="2">
    <citation type="submission" date="2021-04" db="EMBL/GenBank/DDBJ databases">
        <authorList>
            <person name="Gilroy R."/>
        </authorList>
    </citation>
    <scope>NUCLEOTIDE SEQUENCE</scope>
    <source>
        <strain evidence="1">3204</strain>
    </source>
</reference>
<feature type="non-terminal residue" evidence="1">
    <location>
        <position position="1"/>
    </location>
</feature>
<accession>A0A9D2CNL6</accession>
<proteinExistence type="predicted"/>
<comment type="caution">
    <text evidence="1">The sequence shown here is derived from an EMBL/GenBank/DDBJ whole genome shotgun (WGS) entry which is preliminary data.</text>
</comment>
<organism evidence="1 2">
    <name type="scientific">Candidatus Companilactobacillus pullicola</name>
    <dbReference type="NCBI Taxonomy" id="2838523"/>
    <lineage>
        <taxon>Bacteria</taxon>
        <taxon>Bacillati</taxon>
        <taxon>Bacillota</taxon>
        <taxon>Bacilli</taxon>
        <taxon>Lactobacillales</taxon>
        <taxon>Lactobacillaceae</taxon>
        <taxon>Companilactobacillus</taxon>
    </lineage>
</organism>
<dbReference type="AlphaFoldDB" id="A0A9D2CNL6"/>
<dbReference type="Proteomes" id="UP000824013">
    <property type="component" value="Unassembled WGS sequence"/>
</dbReference>
<name>A0A9D2CNL6_9LACO</name>
<reference evidence="1" key="1">
    <citation type="journal article" date="2021" name="PeerJ">
        <title>Extensive microbial diversity within the chicken gut microbiome revealed by metagenomics and culture.</title>
        <authorList>
            <person name="Gilroy R."/>
            <person name="Ravi A."/>
            <person name="Getino M."/>
            <person name="Pursley I."/>
            <person name="Horton D.L."/>
            <person name="Alikhan N.F."/>
            <person name="Baker D."/>
            <person name="Gharbi K."/>
            <person name="Hall N."/>
            <person name="Watson M."/>
            <person name="Adriaenssens E.M."/>
            <person name="Foster-Nyarko E."/>
            <person name="Jarju S."/>
            <person name="Secka A."/>
            <person name="Antonio M."/>
            <person name="Oren A."/>
            <person name="Chaudhuri R.R."/>
            <person name="La Ragione R."/>
            <person name="Hildebrand F."/>
            <person name="Pallen M.J."/>
        </authorList>
    </citation>
    <scope>NUCLEOTIDE SEQUENCE</scope>
    <source>
        <strain evidence="1">3204</strain>
    </source>
</reference>
<protein>
    <submittedName>
        <fullName evidence="1">Uncharacterized protein</fullName>
    </submittedName>
</protein>
<sequence>SKVSRRPDLEIHDFSRSGKLLASSRVHHVPEAHRFSTTDGHPQPIQLISATIKLSKNQNILKLT</sequence>
<evidence type="ECO:0000313" key="1">
    <source>
        <dbReference type="EMBL" id="HIY92193.1"/>
    </source>
</evidence>
<dbReference type="EMBL" id="DXCM01000030">
    <property type="protein sequence ID" value="HIY92193.1"/>
    <property type="molecule type" value="Genomic_DNA"/>
</dbReference>
<gene>
    <name evidence="1" type="ORF">H9820_04530</name>
</gene>